<feature type="region of interest" description="Disordered" evidence="1">
    <location>
        <begin position="415"/>
        <end position="434"/>
    </location>
</feature>
<dbReference type="PANTHER" id="PTHR47331:SF5">
    <property type="entry name" value="RIBONUCLEASE H"/>
    <property type="match status" value="1"/>
</dbReference>
<feature type="region of interest" description="Disordered" evidence="1">
    <location>
        <begin position="128"/>
        <end position="219"/>
    </location>
</feature>
<proteinExistence type="predicted"/>
<evidence type="ECO:0000259" key="2">
    <source>
        <dbReference type="Pfam" id="PF00078"/>
    </source>
</evidence>
<accession>A0AAN8K503</accession>
<dbReference type="Proteomes" id="UP001347796">
    <property type="component" value="Unassembled WGS sequence"/>
</dbReference>
<feature type="region of interest" description="Disordered" evidence="1">
    <location>
        <begin position="1"/>
        <end position="27"/>
    </location>
</feature>
<dbReference type="InterPro" id="IPR005312">
    <property type="entry name" value="DUF1759"/>
</dbReference>
<evidence type="ECO:0000256" key="1">
    <source>
        <dbReference type="SAM" id="MobiDB-lite"/>
    </source>
</evidence>
<dbReference type="EMBL" id="JAZGQO010000002">
    <property type="protein sequence ID" value="KAK6189687.1"/>
    <property type="molecule type" value="Genomic_DNA"/>
</dbReference>
<protein>
    <recommendedName>
        <fullName evidence="2">Reverse transcriptase domain-containing protein</fullName>
    </recommendedName>
</protein>
<feature type="domain" description="Reverse transcriptase" evidence="2">
    <location>
        <begin position="922"/>
        <end position="1051"/>
    </location>
</feature>
<name>A0AAN8K503_PATCE</name>
<dbReference type="InterPro" id="IPR008042">
    <property type="entry name" value="Retrotrans_Pao"/>
</dbReference>
<dbReference type="Gene3D" id="3.10.10.10">
    <property type="entry name" value="HIV Type 1 Reverse Transcriptase, subunit A, domain 1"/>
    <property type="match status" value="1"/>
</dbReference>
<reference evidence="3 4" key="1">
    <citation type="submission" date="2024-01" db="EMBL/GenBank/DDBJ databases">
        <title>The genome of the rayed Mediterranean limpet Patella caerulea (Linnaeus, 1758).</title>
        <authorList>
            <person name="Anh-Thu Weber A."/>
            <person name="Halstead-Nussloch G."/>
        </authorList>
    </citation>
    <scope>NUCLEOTIDE SEQUENCE [LARGE SCALE GENOMIC DNA]</scope>
    <source>
        <strain evidence="3">AATW-2023a</strain>
        <tissue evidence="3">Whole specimen</tissue>
    </source>
</reference>
<dbReference type="AlphaFoldDB" id="A0AAN8K503"/>
<evidence type="ECO:0000313" key="3">
    <source>
        <dbReference type="EMBL" id="KAK6189687.1"/>
    </source>
</evidence>
<dbReference type="Gene3D" id="3.30.70.270">
    <property type="match status" value="1"/>
</dbReference>
<dbReference type="SUPFAM" id="SSF56672">
    <property type="entry name" value="DNA/RNA polymerases"/>
    <property type="match status" value="1"/>
</dbReference>
<dbReference type="CDD" id="cd01644">
    <property type="entry name" value="RT_pepA17"/>
    <property type="match status" value="1"/>
</dbReference>
<dbReference type="PANTHER" id="PTHR47331">
    <property type="entry name" value="PHD-TYPE DOMAIN-CONTAINING PROTEIN"/>
    <property type="match status" value="1"/>
</dbReference>
<organism evidence="3 4">
    <name type="scientific">Patella caerulea</name>
    <name type="common">Rayed Mediterranean limpet</name>
    <dbReference type="NCBI Taxonomy" id="87958"/>
    <lineage>
        <taxon>Eukaryota</taxon>
        <taxon>Metazoa</taxon>
        <taxon>Spiralia</taxon>
        <taxon>Lophotrochozoa</taxon>
        <taxon>Mollusca</taxon>
        <taxon>Gastropoda</taxon>
        <taxon>Patellogastropoda</taxon>
        <taxon>Patelloidea</taxon>
        <taxon>Patellidae</taxon>
        <taxon>Patella</taxon>
    </lineage>
</organism>
<dbReference type="Pfam" id="PF05380">
    <property type="entry name" value="Peptidase_A17"/>
    <property type="match status" value="1"/>
</dbReference>
<dbReference type="InterPro" id="IPR000477">
    <property type="entry name" value="RT_dom"/>
</dbReference>
<feature type="compositionally biased region" description="Low complexity" evidence="1">
    <location>
        <begin position="158"/>
        <end position="198"/>
    </location>
</feature>
<dbReference type="InterPro" id="IPR043502">
    <property type="entry name" value="DNA/RNA_pol_sf"/>
</dbReference>
<feature type="compositionally biased region" description="Low complexity" evidence="1">
    <location>
        <begin position="415"/>
        <end position="424"/>
    </location>
</feature>
<sequence length="1244" mass="139381">MGDNPDQVNNQTTADKSADQPVDGNDNQATVAALRSKKRVCKSQLTKSKLLLTSLLCAGEKQEQQIRNAVDAILRHQDAAIDILNSLCDENLEFEAELDAVQDDSSISELLSRATDWLCRRQSRETISPAETVRLQPTVSSTKSRARNPTESPQQDSNGVNTDNNGANTDGNGVNTDNNGANTDGNGVNTDNNGANTDSNGVNTDSNGESYQQSPPVSNFTQIDRDMYRQLGRVSIGKFSGNKREYAPFIDAFRECINNTSSSKAYKMLQLRQHLTGEALKSIEGFPASETGYDAALNRLEDKFGGDRRAVLIHLESIMNVKNVNFNDLKKFEEFVDNLELCILSLRESGRTEEFGPNSMFFCVARSRISSNNVAQYKRWATLERKPESVVTFHEWLSKEIKYRVESKEEVEGFSTSSSSFSSSNKADNFSHTRSRYHNDRSKTFATNARTNDNPKSCELCTHSHEPGVINCAYFRSLSVHERWSKAKGKRLCFRCLSANHRGNQCNNCQQCKFDGCTRTHHFLLHGGGSGDSDTPSLGSNHLSAVYRSSTSQPSPSAEFISSRHTQVRKATALVMRVVPIVIRSANRSIRCNALMDDCSTDSYINECAAAELGLRGEVSDLNVNVLGGKSSALNSTYVVAELCSLDYRTCVSFGAFTVKNVTGDLRTVDWNKQARFWPHLQGIPFPQIENTRVDVLIGLNVPGIHRAITEIAGLSSEPVARLTPLGWTCIDPVSPFRPNTNNFAHFAYFVKTESDTDTLLRNYWEIENAGVRLESQNFTKAEEEAIQSTQDTLRFDESVNRYIVGVPWKSNRHELQSNYPSALNRLYKLEHSLAKRPEVAEQYCETIRDHIRKGYVSLVDSHSEPSWYLPHFAVVRNDKSTTKVRIVMDAAAPTNNVALNDCINAGPKLQRELFDVLLRFRSKPVAIASDISEMFLRIGLRKEDHQYHRFLWRDLDNYKPVKIYEYNRLVFGNTSSPYLSQAVLREHCNRNSHVYPNGTNSVLNSMYVDDLLDSVESISEAIQLRHEVTGLLDSAGFKIRKWLSNKTEVLADIPVSDRVNRLSLDDNNLPSVKTLGVLWKAETDTFTFEITEPSDIVLTKRVVVSRTATLFDPLNLVAPFTIRAKLGIQKTWVRGLDWDDELPGDLAFNWTNWFKELSLLANVEVSRCLVNDGSRIVNKTIHVFVDASEKAFAACCYLRSEYEDGSVTFNLIVAKTRVAPLKTISIPKLELCGAILGVRLKST</sequence>
<evidence type="ECO:0000313" key="4">
    <source>
        <dbReference type="Proteomes" id="UP001347796"/>
    </source>
</evidence>
<feature type="compositionally biased region" description="Polar residues" evidence="1">
    <location>
        <begin position="135"/>
        <end position="157"/>
    </location>
</feature>
<comment type="caution">
    <text evidence="3">The sequence shown here is derived from an EMBL/GenBank/DDBJ whole genome shotgun (WGS) entry which is preliminary data.</text>
</comment>
<feature type="compositionally biased region" description="Polar residues" evidence="1">
    <location>
        <begin position="199"/>
        <end position="219"/>
    </location>
</feature>
<dbReference type="InterPro" id="IPR043128">
    <property type="entry name" value="Rev_trsase/Diguanyl_cyclase"/>
</dbReference>
<keyword evidence="4" id="KW-1185">Reference proteome</keyword>
<gene>
    <name evidence="3" type="ORF">SNE40_001689</name>
</gene>
<feature type="compositionally biased region" description="Polar residues" evidence="1">
    <location>
        <begin position="1"/>
        <end position="15"/>
    </location>
</feature>
<dbReference type="Pfam" id="PF03564">
    <property type="entry name" value="DUF1759"/>
    <property type="match status" value="1"/>
</dbReference>
<dbReference type="Pfam" id="PF00078">
    <property type="entry name" value="RVT_1"/>
    <property type="match status" value="1"/>
</dbReference>